<evidence type="ECO:0000259" key="5">
    <source>
        <dbReference type="Pfam" id="PF07940"/>
    </source>
</evidence>
<dbReference type="Gene3D" id="2.70.98.70">
    <property type="match status" value="1"/>
</dbReference>
<comment type="caution">
    <text evidence="6">The sequence shown here is derived from an EMBL/GenBank/DDBJ whole genome shotgun (WGS) entry which is preliminary data.</text>
</comment>
<dbReference type="InterPro" id="IPR008929">
    <property type="entry name" value="Chondroitin_lyas"/>
</dbReference>
<keyword evidence="2" id="KW-0732">Signal</keyword>
<dbReference type="Proteomes" id="UP000324758">
    <property type="component" value="Unassembled WGS sequence"/>
</dbReference>
<organism evidence="6 7">
    <name type="scientific">Bradyrhizobium rifense</name>
    <dbReference type="NCBI Taxonomy" id="515499"/>
    <lineage>
        <taxon>Bacteria</taxon>
        <taxon>Pseudomonadati</taxon>
        <taxon>Pseudomonadota</taxon>
        <taxon>Alphaproteobacteria</taxon>
        <taxon>Hyphomicrobiales</taxon>
        <taxon>Nitrobacteraceae</taxon>
        <taxon>Bradyrhizobium</taxon>
    </lineage>
</organism>
<dbReference type="OrthoDB" id="9763014at2"/>
<gene>
    <name evidence="6" type="ORF">FXB40_12390</name>
</gene>
<dbReference type="GO" id="GO:0016829">
    <property type="term" value="F:lyase activity"/>
    <property type="evidence" value="ECO:0007669"/>
    <property type="project" value="UniProtKB-KW"/>
</dbReference>
<dbReference type="SUPFAM" id="SSF48230">
    <property type="entry name" value="Chondroitin AC/alginate lyase"/>
    <property type="match status" value="1"/>
</dbReference>
<evidence type="ECO:0000313" key="6">
    <source>
        <dbReference type="EMBL" id="TYL96120.1"/>
    </source>
</evidence>
<evidence type="ECO:0000256" key="4">
    <source>
        <dbReference type="ARBA" id="ARBA00023239"/>
    </source>
</evidence>
<name>A0A5D3KH74_9BRAD</name>
<evidence type="ECO:0000256" key="1">
    <source>
        <dbReference type="ARBA" id="ARBA00004418"/>
    </source>
</evidence>
<dbReference type="GO" id="GO:0042597">
    <property type="term" value="C:periplasmic space"/>
    <property type="evidence" value="ECO:0007669"/>
    <property type="project" value="UniProtKB-SubCell"/>
</dbReference>
<keyword evidence="4" id="KW-0456">Lyase</keyword>
<dbReference type="InterPro" id="IPR012480">
    <property type="entry name" value="Hepar_II_III_C"/>
</dbReference>
<comment type="subcellular location">
    <subcellularLocation>
        <location evidence="1">Periplasm</location>
    </subcellularLocation>
</comment>
<reference evidence="6 7" key="1">
    <citation type="submission" date="2019-08" db="EMBL/GenBank/DDBJ databases">
        <title>Bradyrhizobium hipponensis sp. nov., a rhizobium isolated from a Lupinus angustifolius root nodule in Tunisia.</title>
        <authorList>
            <person name="Off K."/>
            <person name="Rejili M."/>
            <person name="Mars M."/>
            <person name="Brachmann A."/>
            <person name="Marin M."/>
        </authorList>
    </citation>
    <scope>NUCLEOTIDE SEQUENCE [LARGE SCALE GENOMIC DNA]</scope>
    <source>
        <strain evidence="6 7">CTAW71</strain>
    </source>
</reference>
<protein>
    <recommendedName>
        <fullName evidence="5">Heparinase II/III-like C-terminal domain-containing protein</fullName>
    </recommendedName>
</protein>
<evidence type="ECO:0000313" key="7">
    <source>
        <dbReference type="Proteomes" id="UP000324758"/>
    </source>
</evidence>
<dbReference type="Gene3D" id="1.50.10.100">
    <property type="entry name" value="Chondroitin AC/alginate lyase"/>
    <property type="match status" value="1"/>
</dbReference>
<proteinExistence type="predicted"/>
<dbReference type="Pfam" id="PF07940">
    <property type="entry name" value="Hepar_II_III_C"/>
    <property type="match status" value="1"/>
</dbReference>
<sequence length="593" mass="65000">MKPGRAIRTVRHLSAEQLYCRLRSRGQWAIAGKCPTLFHKWIERTARELPDPELLDPLLDAAKHVLHLQKCVHGAHLAEIAEGRFRFLGRNIDFGAIDRIAWRVEMGEGNNRLWRMTLSYLGWTVPILARGAADDIAIIRRAVDSLVAQNQWNVPGVFRDVWHPYSASHRLINLLAGCALLRAANECHSDDVAALLEQAKFCAAFVLCNLERDLQFNHLLKNYVALAIYRAALRQRAPRLEFLDLAIRRTLKQVILSDGGHAERSPMYHALCLVDLQTLKAANSPAETPWLETAISAMQSALGVMSHPDGDIGLFNDSWFGEAPSAIELAPPPADGRVALPETGYVRLAGQDDAVIFDCGACGPESNPGHAHADFLSVELSIARKRFLVDPGVPTYSQGPARDHCRSASRHNGPHVVDAEPIEFWGSFRVGRRGAAVPLEDPTLGSVAPLWAAGYQNGFSPVGTDVARWIGLWPRSALLIVDVWRGVEASRAGVRFLVPGVWSASSSSAFAADGILTTLDVLVGKEPHVESAKWWPRFGVAHSAHGVFVRPSRDSDGLVAATLWTWGLRAPARTAEARAVAGILLAHCKGRLR</sequence>
<dbReference type="RefSeq" id="WP_148772482.1">
    <property type="nucleotide sequence ID" value="NZ_VSSS01000021.1"/>
</dbReference>
<dbReference type="AlphaFoldDB" id="A0A5D3KH74"/>
<feature type="domain" description="Heparinase II/III-like C-terminal" evidence="5">
    <location>
        <begin position="337"/>
        <end position="501"/>
    </location>
</feature>
<keyword evidence="3" id="KW-0574">Periplasm</keyword>
<dbReference type="EMBL" id="VSSS01000021">
    <property type="protein sequence ID" value="TYL96120.1"/>
    <property type="molecule type" value="Genomic_DNA"/>
</dbReference>
<keyword evidence="7" id="KW-1185">Reference proteome</keyword>
<dbReference type="PANTHER" id="PTHR39210:SF1">
    <property type="entry name" value="HEPARIN-SULFATE LYASE"/>
    <property type="match status" value="1"/>
</dbReference>
<accession>A0A5D3KH74</accession>
<evidence type="ECO:0000256" key="2">
    <source>
        <dbReference type="ARBA" id="ARBA00022729"/>
    </source>
</evidence>
<dbReference type="PANTHER" id="PTHR39210">
    <property type="entry name" value="HEPARIN-SULFATE LYASE"/>
    <property type="match status" value="1"/>
</dbReference>
<evidence type="ECO:0000256" key="3">
    <source>
        <dbReference type="ARBA" id="ARBA00022764"/>
    </source>
</evidence>